<dbReference type="AlphaFoldDB" id="A0A1H1M4J9"/>
<organism evidence="7 8">
    <name type="scientific">Halopseudomonas litoralis</name>
    <dbReference type="NCBI Taxonomy" id="797277"/>
    <lineage>
        <taxon>Bacteria</taxon>
        <taxon>Pseudomonadati</taxon>
        <taxon>Pseudomonadota</taxon>
        <taxon>Gammaproteobacteria</taxon>
        <taxon>Pseudomonadales</taxon>
        <taxon>Pseudomonadaceae</taxon>
        <taxon>Halopseudomonas</taxon>
    </lineage>
</organism>
<evidence type="ECO:0000313" key="8">
    <source>
        <dbReference type="Proteomes" id="UP000243426"/>
    </source>
</evidence>
<evidence type="ECO:0000259" key="6">
    <source>
        <dbReference type="Pfam" id="PF08281"/>
    </source>
</evidence>
<keyword evidence="4" id="KW-0804">Transcription</keyword>
<keyword evidence="2" id="KW-0805">Transcription regulation</keyword>
<dbReference type="InterPro" id="IPR039425">
    <property type="entry name" value="RNA_pol_sigma-70-like"/>
</dbReference>
<dbReference type="InterPro" id="IPR007627">
    <property type="entry name" value="RNA_pol_sigma70_r2"/>
</dbReference>
<dbReference type="EMBL" id="LT629748">
    <property type="protein sequence ID" value="SDR81656.1"/>
    <property type="molecule type" value="Genomic_DNA"/>
</dbReference>
<accession>A0A1H1M4J9</accession>
<dbReference type="Gene3D" id="1.10.1740.10">
    <property type="match status" value="1"/>
</dbReference>
<keyword evidence="8" id="KW-1185">Reference proteome</keyword>
<evidence type="ECO:0000313" key="7">
    <source>
        <dbReference type="EMBL" id="SDR81656.1"/>
    </source>
</evidence>
<feature type="domain" description="RNA polymerase sigma factor 70 region 4 type 2" evidence="6">
    <location>
        <begin position="125"/>
        <end position="176"/>
    </location>
</feature>
<dbReference type="Proteomes" id="UP000243426">
    <property type="component" value="Chromosome I"/>
</dbReference>
<dbReference type="PANTHER" id="PTHR43133">
    <property type="entry name" value="RNA POLYMERASE ECF-TYPE SIGMA FACTO"/>
    <property type="match status" value="1"/>
</dbReference>
<evidence type="ECO:0000256" key="4">
    <source>
        <dbReference type="ARBA" id="ARBA00023163"/>
    </source>
</evidence>
<dbReference type="Pfam" id="PF08281">
    <property type="entry name" value="Sigma70_r4_2"/>
    <property type="match status" value="1"/>
</dbReference>
<dbReference type="GO" id="GO:0003677">
    <property type="term" value="F:DNA binding"/>
    <property type="evidence" value="ECO:0007669"/>
    <property type="project" value="InterPro"/>
</dbReference>
<dbReference type="GO" id="GO:0006352">
    <property type="term" value="P:DNA-templated transcription initiation"/>
    <property type="evidence" value="ECO:0007669"/>
    <property type="project" value="InterPro"/>
</dbReference>
<dbReference type="InterPro" id="IPR036388">
    <property type="entry name" value="WH-like_DNA-bd_sf"/>
</dbReference>
<dbReference type="SUPFAM" id="SSF88946">
    <property type="entry name" value="Sigma2 domain of RNA polymerase sigma factors"/>
    <property type="match status" value="1"/>
</dbReference>
<dbReference type="InterPro" id="IPR013249">
    <property type="entry name" value="RNA_pol_sigma70_r4_t2"/>
</dbReference>
<dbReference type="Pfam" id="PF04542">
    <property type="entry name" value="Sigma70_r2"/>
    <property type="match status" value="1"/>
</dbReference>
<dbReference type="InterPro" id="IPR013324">
    <property type="entry name" value="RNA_pol_sigma_r3/r4-like"/>
</dbReference>
<protein>
    <submittedName>
        <fullName evidence="7">RNA polymerase sigma-70 factor, ECF subfamily</fullName>
    </submittedName>
</protein>
<comment type="similarity">
    <text evidence="1">Belongs to the sigma-70 factor family. ECF subfamily.</text>
</comment>
<feature type="domain" description="RNA polymerase sigma-70 region 2" evidence="5">
    <location>
        <begin position="26"/>
        <end position="94"/>
    </location>
</feature>
<dbReference type="PANTHER" id="PTHR43133:SF62">
    <property type="entry name" value="RNA POLYMERASE SIGMA FACTOR SIGZ"/>
    <property type="match status" value="1"/>
</dbReference>
<gene>
    <name evidence="7" type="ORF">SAMN05216198_0503</name>
</gene>
<evidence type="ECO:0000256" key="2">
    <source>
        <dbReference type="ARBA" id="ARBA00023015"/>
    </source>
</evidence>
<dbReference type="OrthoDB" id="9784272at2"/>
<dbReference type="NCBIfam" id="TIGR02937">
    <property type="entry name" value="sigma70-ECF"/>
    <property type="match status" value="1"/>
</dbReference>
<proteinExistence type="inferred from homology"/>
<dbReference type="STRING" id="797277.SAMN05216198_0503"/>
<keyword evidence="3" id="KW-0731">Sigma factor</keyword>
<sequence>MPEDRFDYESTLEACARRDKAAFEHLYQQESGQMLGLAITLLGRRDHAEDCLHDAFIKIWSNADRFDRALGQGRAWIYSILRYRALNQLRSRGRLVATDDDFIEQMADDSPQAEDHTAQQWQGKQLKHCLQQLERPRRHPILLAFYRGLTHDQIADRLTTPLGTIKGRIRAGLRALQECLQECLQA</sequence>
<dbReference type="Gene3D" id="1.10.10.10">
    <property type="entry name" value="Winged helix-like DNA-binding domain superfamily/Winged helix DNA-binding domain"/>
    <property type="match status" value="1"/>
</dbReference>
<name>A0A1H1M4J9_9GAMM</name>
<evidence type="ECO:0000256" key="3">
    <source>
        <dbReference type="ARBA" id="ARBA00023082"/>
    </source>
</evidence>
<dbReference type="RefSeq" id="WP_090271892.1">
    <property type="nucleotide sequence ID" value="NZ_LT629748.1"/>
</dbReference>
<dbReference type="GO" id="GO:0016987">
    <property type="term" value="F:sigma factor activity"/>
    <property type="evidence" value="ECO:0007669"/>
    <property type="project" value="UniProtKB-KW"/>
</dbReference>
<dbReference type="InterPro" id="IPR014284">
    <property type="entry name" value="RNA_pol_sigma-70_dom"/>
</dbReference>
<reference evidence="8" key="1">
    <citation type="submission" date="2016-10" db="EMBL/GenBank/DDBJ databases">
        <authorList>
            <person name="Varghese N."/>
            <person name="Submissions S."/>
        </authorList>
    </citation>
    <scope>NUCLEOTIDE SEQUENCE [LARGE SCALE GENOMIC DNA]</scope>
    <source>
        <strain evidence="8">2SM5</strain>
    </source>
</reference>
<evidence type="ECO:0000259" key="5">
    <source>
        <dbReference type="Pfam" id="PF04542"/>
    </source>
</evidence>
<dbReference type="SUPFAM" id="SSF88659">
    <property type="entry name" value="Sigma3 and sigma4 domains of RNA polymerase sigma factors"/>
    <property type="match status" value="1"/>
</dbReference>
<evidence type="ECO:0000256" key="1">
    <source>
        <dbReference type="ARBA" id="ARBA00010641"/>
    </source>
</evidence>
<dbReference type="InterPro" id="IPR013325">
    <property type="entry name" value="RNA_pol_sigma_r2"/>
</dbReference>